<keyword evidence="4" id="KW-1185">Reference proteome</keyword>
<feature type="region of interest" description="Disordered" evidence="1">
    <location>
        <begin position="398"/>
        <end position="426"/>
    </location>
</feature>
<dbReference type="EMBL" id="JBHSDL010000030">
    <property type="protein sequence ID" value="MFC4377251.1"/>
    <property type="molecule type" value="Genomic_DNA"/>
</dbReference>
<gene>
    <name evidence="3" type="ORF">ACFO5K_24530</name>
</gene>
<accession>A0ABV8VN68</accession>
<keyword evidence="2" id="KW-0812">Transmembrane</keyword>
<protein>
    <submittedName>
        <fullName evidence="3">Uncharacterized protein</fullName>
    </submittedName>
</protein>
<keyword evidence="2" id="KW-0472">Membrane</keyword>
<evidence type="ECO:0000313" key="3">
    <source>
        <dbReference type="EMBL" id="MFC4377251.1"/>
    </source>
</evidence>
<feature type="transmembrane region" description="Helical" evidence="2">
    <location>
        <begin position="258"/>
        <end position="280"/>
    </location>
</feature>
<comment type="caution">
    <text evidence="3">The sequence shown here is derived from an EMBL/GenBank/DDBJ whole genome shotgun (WGS) entry which is preliminary data.</text>
</comment>
<sequence>MYVDWVSYYDAAKKCHDLANDLRAADKPVHTAVKDQGAGMAGDAPGCVEWAKAYDSVAQRTLQTCTNLSDALTNFGNVLYASGYNYGTSNNSDPAPPRPTITAMAEHKVTIPSATTATSGVGVKKDGEGQFFDDLLSDITNEFKKLPNADIDALAAVTAAWSTFAASEALSGAKARIATISQMFDDMDQIKNRELIQQHLNTIGSAADTIVLAAQHIAAPVGEFNTGIHSASQQIDTEMTDLKIEAGFTIGLAAVGSIFSLGGTAVAAAVRVGALVLSAMTKIRKVLNSADLLKILGFAGVFGGAVTAITAFDKVPDTEKVAIALAEIIAMKVLIDDSQLYENLPVASAIPLGGLTDIAEEYIRRKHVEGGAIADADPDKSTFNKDQNLDDLIDGAEDEAARGPNKYGNYERDVDAGTTIGQSGGKPTSRYKVITDKWGTVTNMFPIP</sequence>
<organism evidence="3 4">
    <name type="scientific">Nocardia halotolerans</name>
    <dbReference type="NCBI Taxonomy" id="1755878"/>
    <lineage>
        <taxon>Bacteria</taxon>
        <taxon>Bacillati</taxon>
        <taxon>Actinomycetota</taxon>
        <taxon>Actinomycetes</taxon>
        <taxon>Mycobacteriales</taxon>
        <taxon>Nocardiaceae</taxon>
        <taxon>Nocardia</taxon>
    </lineage>
</organism>
<evidence type="ECO:0000313" key="4">
    <source>
        <dbReference type="Proteomes" id="UP001595844"/>
    </source>
</evidence>
<name>A0ABV8VN68_9NOCA</name>
<reference evidence="4" key="1">
    <citation type="journal article" date="2019" name="Int. J. Syst. Evol. Microbiol.">
        <title>The Global Catalogue of Microorganisms (GCM) 10K type strain sequencing project: providing services to taxonomists for standard genome sequencing and annotation.</title>
        <authorList>
            <consortium name="The Broad Institute Genomics Platform"/>
            <consortium name="The Broad Institute Genome Sequencing Center for Infectious Disease"/>
            <person name="Wu L."/>
            <person name="Ma J."/>
        </authorList>
    </citation>
    <scope>NUCLEOTIDE SEQUENCE [LARGE SCALE GENOMIC DNA]</scope>
    <source>
        <strain evidence="4">IBRC-M 10490</strain>
    </source>
</reference>
<proteinExistence type="predicted"/>
<dbReference type="Proteomes" id="UP001595844">
    <property type="component" value="Unassembled WGS sequence"/>
</dbReference>
<dbReference type="RefSeq" id="WP_378567606.1">
    <property type="nucleotide sequence ID" value="NZ_JBHSDL010000030.1"/>
</dbReference>
<evidence type="ECO:0000256" key="1">
    <source>
        <dbReference type="SAM" id="MobiDB-lite"/>
    </source>
</evidence>
<keyword evidence="2" id="KW-1133">Transmembrane helix</keyword>
<evidence type="ECO:0000256" key="2">
    <source>
        <dbReference type="SAM" id="Phobius"/>
    </source>
</evidence>
<feature type="transmembrane region" description="Helical" evidence="2">
    <location>
        <begin position="292"/>
        <end position="312"/>
    </location>
</feature>